<reference evidence="2" key="1">
    <citation type="submission" date="2019-09" db="UniProtKB">
        <authorList>
            <consortium name="WormBaseParasite"/>
        </authorList>
    </citation>
    <scope>IDENTIFICATION</scope>
</reference>
<name>A0A183GR64_HELPZ</name>
<dbReference type="GO" id="GO:0035091">
    <property type="term" value="F:phosphatidylinositol binding"/>
    <property type="evidence" value="ECO:0007669"/>
    <property type="project" value="InterPro"/>
</dbReference>
<protein>
    <submittedName>
        <fullName evidence="2">Ras-associating domain-containing protein</fullName>
    </submittedName>
</protein>
<dbReference type="SUPFAM" id="SSF49562">
    <property type="entry name" value="C2 domain (Calcium/lipid-binding domain, CaLB)"/>
    <property type="match status" value="1"/>
</dbReference>
<dbReference type="Proteomes" id="UP000050761">
    <property type="component" value="Unassembled WGS sequence"/>
</dbReference>
<dbReference type="AlphaFoldDB" id="A0A183GR64"/>
<organism evidence="1 2">
    <name type="scientific">Heligmosomoides polygyrus</name>
    <name type="common">Parasitic roundworm</name>
    <dbReference type="NCBI Taxonomy" id="6339"/>
    <lineage>
        <taxon>Eukaryota</taxon>
        <taxon>Metazoa</taxon>
        <taxon>Ecdysozoa</taxon>
        <taxon>Nematoda</taxon>
        <taxon>Chromadorea</taxon>
        <taxon>Rhabditida</taxon>
        <taxon>Rhabditina</taxon>
        <taxon>Rhabditomorpha</taxon>
        <taxon>Strongyloidea</taxon>
        <taxon>Heligmosomidae</taxon>
        <taxon>Heligmosomoides</taxon>
    </lineage>
</organism>
<dbReference type="InterPro" id="IPR035892">
    <property type="entry name" value="C2_domain_sf"/>
</dbReference>
<dbReference type="WBParaSite" id="HPBE_0002518401-mRNA-1">
    <property type="protein sequence ID" value="HPBE_0002518401-mRNA-1"/>
    <property type="gene ID" value="HPBE_0002518401"/>
</dbReference>
<keyword evidence="1" id="KW-1185">Reference proteome</keyword>
<dbReference type="SUPFAM" id="SSF64268">
    <property type="entry name" value="PX domain"/>
    <property type="match status" value="1"/>
</dbReference>
<dbReference type="Gene3D" id="3.30.1520.10">
    <property type="entry name" value="Phox-like domain"/>
    <property type="match status" value="1"/>
</dbReference>
<sequence length="201" mass="22578">LSPGTKMRSNVREVAQRRMVDVESFLRYLFTLSSEICHCDLVYTFFHLILRDSNIHNYIGTEDMRNEAHRNQCEVYLKIQFNGNKHHSQLSIFVGTQSLPPPAASDAVPQPYTCGGMLGGGSGAAGHVKHLALLATGQAPDVYVKSYIRPDPQNLTKRKTQMYYENVGGEHVLSTRVLEVSVWDSAGLMDSNKLYFLFLSH</sequence>
<evidence type="ECO:0000313" key="1">
    <source>
        <dbReference type="Proteomes" id="UP000050761"/>
    </source>
</evidence>
<dbReference type="InterPro" id="IPR036871">
    <property type="entry name" value="PX_dom_sf"/>
</dbReference>
<evidence type="ECO:0000313" key="2">
    <source>
        <dbReference type="WBParaSite" id="HPBE_0002518401-mRNA-1"/>
    </source>
</evidence>
<accession>A0A183GR64</accession>
<proteinExistence type="predicted"/>